<dbReference type="EMBL" id="JAPWTJ010001625">
    <property type="protein sequence ID" value="KAJ8970414.1"/>
    <property type="molecule type" value="Genomic_DNA"/>
</dbReference>
<dbReference type="PANTHER" id="PTHR11012:SF30">
    <property type="entry name" value="PROTEIN KINASE-LIKE DOMAIN-CONTAINING"/>
    <property type="match status" value="1"/>
</dbReference>
<organism evidence="2 3">
    <name type="scientific">Molorchus minor</name>
    <dbReference type="NCBI Taxonomy" id="1323400"/>
    <lineage>
        <taxon>Eukaryota</taxon>
        <taxon>Metazoa</taxon>
        <taxon>Ecdysozoa</taxon>
        <taxon>Arthropoda</taxon>
        <taxon>Hexapoda</taxon>
        <taxon>Insecta</taxon>
        <taxon>Pterygota</taxon>
        <taxon>Neoptera</taxon>
        <taxon>Endopterygota</taxon>
        <taxon>Coleoptera</taxon>
        <taxon>Polyphaga</taxon>
        <taxon>Cucujiformia</taxon>
        <taxon>Chrysomeloidea</taxon>
        <taxon>Cerambycidae</taxon>
        <taxon>Lamiinae</taxon>
        <taxon>Monochamini</taxon>
        <taxon>Molorchus</taxon>
    </lineage>
</organism>
<gene>
    <name evidence="2" type="ORF">NQ317_006545</name>
</gene>
<dbReference type="SMART" id="SM00587">
    <property type="entry name" value="CHK"/>
    <property type="match status" value="1"/>
</dbReference>
<dbReference type="SUPFAM" id="SSF56112">
    <property type="entry name" value="Protein kinase-like (PK-like)"/>
    <property type="match status" value="1"/>
</dbReference>
<comment type="caution">
    <text evidence="2">The sequence shown here is derived from an EMBL/GenBank/DDBJ whole genome shotgun (WGS) entry which is preliminary data.</text>
</comment>
<protein>
    <recommendedName>
        <fullName evidence="1">CHK kinase-like domain-containing protein</fullName>
    </recommendedName>
</protein>
<sequence length="429" mass="50995">MFLSYICLQIVSHIIIRKNNLYTRKKMSEVPDTVYRILNQVVNGKINDYVIEEHDKNKNGEGYLGDICFVSLKNKDSDQTLHYVVKQAFSTEIQANFSPLRELYLNEINFYTIVWPRFQKFQNEKLDGTPYDEIPQCFATSSKEKNEKLVLENLKFQDFQLHNKAYPLSKEQAEFVFEQYGRFHAISFAYKTLYPEEYSELSGKLKNIWGNLITIDVWRDYLQAIYDVSLEFLDPDEEKEVIEKYERFAKHAMEIFHDKCQYKGRHSVILHGDSWSNNMMFKYDESNRVTDIRLLDFQFSCVGTPVYDLSFFMYSSATKSMWNELDCYLRLYHDSLSKTLENFGCNSRDCYPFEQLQEDWKEYCTTGVSLAFNTLKMKNTPDDDVKDLRESFEAGNEILVHEFVRSTSYEPFKKIIRDLIFHIYENDFI</sequence>
<keyword evidence="3" id="KW-1185">Reference proteome</keyword>
<dbReference type="Gene3D" id="3.90.1200.10">
    <property type="match status" value="1"/>
</dbReference>
<evidence type="ECO:0000313" key="2">
    <source>
        <dbReference type="EMBL" id="KAJ8970414.1"/>
    </source>
</evidence>
<dbReference type="InterPro" id="IPR015897">
    <property type="entry name" value="CHK_kinase-like"/>
</dbReference>
<dbReference type="InterPro" id="IPR004119">
    <property type="entry name" value="EcKL"/>
</dbReference>
<dbReference type="InterPro" id="IPR011009">
    <property type="entry name" value="Kinase-like_dom_sf"/>
</dbReference>
<accession>A0ABQ9J1A3</accession>
<evidence type="ECO:0000259" key="1">
    <source>
        <dbReference type="SMART" id="SM00587"/>
    </source>
</evidence>
<name>A0ABQ9J1A3_9CUCU</name>
<feature type="domain" description="CHK kinase-like" evidence="1">
    <location>
        <begin position="149"/>
        <end position="342"/>
    </location>
</feature>
<proteinExistence type="predicted"/>
<dbReference type="Proteomes" id="UP001162164">
    <property type="component" value="Unassembled WGS sequence"/>
</dbReference>
<dbReference type="Pfam" id="PF02958">
    <property type="entry name" value="EcKL"/>
    <property type="match status" value="1"/>
</dbReference>
<evidence type="ECO:0000313" key="3">
    <source>
        <dbReference type="Proteomes" id="UP001162164"/>
    </source>
</evidence>
<dbReference type="PANTHER" id="PTHR11012">
    <property type="entry name" value="PROTEIN KINASE-LIKE DOMAIN-CONTAINING"/>
    <property type="match status" value="1"/>
</dbReference>
<reference evidence="2" key="1">
    <citation type="journal article" date="2023" name="Insect Mol. Biol.">
        <title>Genome sequencing provides insights into the evolution of gene families encoding plant cell wall-degrading enzymes in longhorned beetles.</title>
        <authorList>
            <person name="Shin N.R."/>
            <person name="Okamura Y."/>
            <person name="Kirsch R."/>
            <person name="Pauchet Y."/>
        </authorList>
    </citation>
    <scope>NUCLEOTIDE SEQUENCE</scope>
    <source>
        <strain evidence="2">MMC_N1</strain>
    </source>
</reference>